<dbReference type="GO" id="GO:0042803">
    <property type="term" value="F:protein homodimerization activity"/>
    <property type="evidence" value="ECO:0007669"/>
    <property type="project" value="InterPro"/>
</dbReference>
<evidence type="ECO:0000256" key="5">
    <source>
        <dbReference type="ARBA" id="ARBA00022490"/>
    </source>
</evidence>
<proteinExistence type="inferred from homology"/>
<evidence type="ECO:0000256" key="1">
    <source>
        <dbReference type="ARBA" id="ARBA00004496"/>
    </source>
</evidence>
<keyword evidence="9" id="KW-0496">Mitochondrion</keyword>
<feature type="coiled-coil region" evidence="10">
    <location>
        <begin position="471"/>
        <end position="652"/>
    </location>
</feature>
<dbReference type="GO" id="GO:0000774">
    <property type="term" value="F:adenyl-nucleotide exchange factor activity"/>
    <property type="evidence" value="ECO:0007669"/>
    <property type="project" value="InterPro"/>
</dbReference>
<dbReference type="FunFam" id="2.30.22.10:FF:000001">
    <property type="entry name" value="Protein GrpE"/>
    <property type="match status" value="1"/>
</dbReference>
<dbReference type="Gene3D" id="3.90.20.20">
    <property type="match status" value="1"/>
</dbReference>
<dbReference type="PANTHER" id="PTHR31580">
    <property type="entry name" value="FILAMENT-LIKE PLANT PROTEIN 4"/>
    <property type="match status" value="1"/>
</dbReference>
<feature type="region of interest" description="Disordered" evidence="11">
    <location>
        <begin position="1004"/>
        <end position="1041"/>
    </location>
</feature>
<dbReference type="Pfam" id="PF01025">
    <property type="entry name" value="GrpE"/>
    <property type="match status" value="1"/>
</dbReference>
<feature type="compositionally biased region" description="Low complexity" evidence="11">
    <location>
        <begin position="1026"/>
        <end position="1041"/>
    </location>
</feature>
<dbReference type="GO" id="GO:0051087">
    <property type="term" value="F:protein-folding chaperone binding"/>
    <property type="evidence" value="ECO:0007669"/>
    <property type="project" value="InterPro"/>
</dbReference>
<feature type="coiled-coil region" evidence="10">
    <location>
        <begin position="387"/>
        <end position="421"/>
    </location>
</feature>
<feature type="coiled-coil region" evidence="10">
    <location>
        <begin position="194"/>
        <end position="262"/>
    </location>
</feature>
<reference evidence="12" key="1">
    <citation type="submission" date="2020-07" db="EMBL/GenBank/DDBJ databases">
        <authorList>
            <person name="Lin J."/>
        </authorList>
    </citation>
    <scope>NUCLEOTIDE SEQUENCE</scope>
</reference>
<evidence type="ECO:0000256" key="4">
    <source>
        <dbReference type="ARBA" id="ARBA00011738"/>
    </source>
</evidence>
<comment type="function">
    <text evidence="9">Essential component of the PAM complex, a complex required for the translocation of transit peptide-containing proteins from the inner membrane into the mitochondrial matrix in an ATP-dependent manner.</text>
</comment>
<keyword evidence="6" id="KW-0346">Stress response</keyword>
<dbReference type="SUPFAM" id="SSF51064">
    <property type="entry name" value="Head domain of nucleotide exchange factor GrpE"/>
    <property type="match status" value="1"/>
</dbReference>
<feature type="compositionally biased region" description="Polar residues" evidence="11">
    <location>
        <begin position="74"/>
        <end position="100"/>
    </location>
</feature>
<comment type="subunit">
    <text evidence="4">Homodimer.</text>
</comment>
<gene>
    <name evidence="12" type="ORF">CB5_LOCUS20047</name>
</gene>
<dbReference type="PROSITE" id="PS01071">
    <property type="entry name" value="GRPE"/>
    <property type="match status" value="1"/>
</dbReference>
<evidence type="ECO:0000256" key="10">
    <source>
        <dbReference type="SAM" id="Coils"/>
    </source>
</evidence>
<dbReference type="GO" id="GO:0005759">
    <property type="term" value="C:mitochondrial matrix"/>
    <property type="evidence" value="ECO:0007669"/>
    <property type="project" value="UniProtKB-SubCell"/>
</dbReference>
<keyword evidence="5" id="KW-0963">Cytoplasm</keyword>
<evidence type="ECO:0000256" key="2">
    <source>
        <dbReference type="ARBA" id="ARBA00005921"/>
    </source>
</evidence>
<evidence type="ECO:0000256" key="9">
    <source>
        <dbReference type="RuleBase" id="RU000640"/>
    </source>
</evidence>
<sequence length="1041" mass="116225">MRSLLRGGVLLPCGFYCFVSARWDFGSGIRLGLRHGSPELALEAQVVGEEPGESESSGSVSSHSERYSDDQEVSRAQSDTASPSHAQSQEVTSNNGDNNDVQETVKTLTEKLSAALLSISAKEELVKQHAKVAEEAVSGWEQAETELASLKQHLEIAFQKNSALEDRINHLDGALKECVRQLRQSREEQEERTHDAISKRAREWESSKSELENQILDLKKQLESAASEAAPSPLQLNLQEKLEVIERENTDLKAELLAQAEDIRVLALERELSNRVAETASKQHLESVKKAAKLEAECRRLRAFSRKKAPIIDHRPIPQSSLISSKNGKAGSRNLKTASVEIDLMDDFLEMERLVALPEADRGSSSFELETDSEKALLKDCFSKVEIESLRDELVELQAKVKKIESEKKELEMALADSKSHYEITHDKLKLADDELAQLHKQLELAYELKLASENEVMNVEAKRKELHYQLESANVEIGKQREKVRFLEQDLKAERDLSAKYATKVEALESTKNALEIQLQTVNSEVGRLRELVGVLEGKIKEEKGLSAKFSIKIEASEAARKALESEVESARKEVRKLKEKVAFVEAEAEKERVISAKYAAEVETANLVLGNLREEIGLLEEQIEKEKAISEEFAAKCEKLEAQLSRHHREAELRLIANANGELKIKQEKELAVAAEKLADCQKTIASLGQQLKSLTDLDDMMLEAEIPQLIQSFGDHENGDDDTLHCYESSRNLHGFTLPNGKEKGSFPSLLSLRRPRPRPRPFLGFRDCYLIVGAIILHGAVRVAETDPKTIDGDEENRTLENKSDAKVDRNDIPPMKNLIQSYKRALLDGDEKILYETEALICAVGSETDDLSAKFANITSEITSGKDEFLRLKADFDNFRKQFEKYRLSFTSDIQVEVVESLLPIVDSFEKAKLQITPETEKEKKLDTSYQGIYKQLVEILRSLGVGVVETVGKPFDPSIHEAVAREESQQFKAGIVSHEIRRGFVLKDRLLRPAKVKVSTGLAQAKSDSVSEKSADQPEAASDSGGSSSAAPNSF</sequence>
<dbReference type="EMBL" id="LR862131">
    <property type="protein sequence ID" value="CAD1836836.1"/>
    <property type="molecule type" value="Genomic_DNA"/>
</dbReference>
<dbReference type="InterPro" id="IPR008587">
    <property type="entry name" value="FPP_plant"/>
</dbReference>
<dbReference type="PANTHER" id="PTHR31580:SF49">
    <property type="entry name" value="FILAMENT-LIKE PLANT PROTEIN 3"/>
    <property type="match status" value="1"/>
</dbReference>
<feature type="compositionally biased region" description="Low complexity" evidence="11">
    <location>
        <begin position="46"/>
        <end position="62"/>
    </location>
</feature>
<evidence type="ECO:0000256" key="6">
    <source>
        <dbReference type="ARBA" id="ARBA00023016"/>
    </source>
</evidence>
<dbReference type="InterPro" id="IPR013805">
    <property type="entry name" value="GrpE_CC"/>
</dbReference>
<dbReference type="SUPFAM" id="SSF58014">
    <property type="entry name" value="Coiled-coil domain of nucleotide exchange factor GrpE"/>
    <property type="match status" value="1"/>
</dbReference>
<dbReference type="InterPro" id="IPR009012">
    <property type="entry name" value="GrpE_head"/>
</dbReference>
<protein>
    <recommendedName>
        <fullName evidence="9">GrpE protein homolog</fullName>
    </recommendedName>
</protein>
<evidence type="ECO:0000313" key="12">
    <source>
        <dbReference type="EMBL" id="CAD1836836.1"/>
    </source>
</evidence>
<evidence type="ECO:0000256" key="3">
    <source>
        <dbReference type="ARBA" id="ARBA00009054"/>
    </source>
</evidence>
<feature type="region of interest" description="Disordered" evidence="11">
    <location>
        <begin position="45"/>
        <end position="100"/>
    </location>
</feature>
<organism evidence="12">
    <name type="scientific">Ananas comosus var. bracteatus</name>
    <name type="common">red pineapple</name>
    <dbReference type="NCBI Taxonomy" id="296719"/>
    <lineage>
        <taxon>Eukaryota</taxon>
        <taxon>Viridiplantae</taxon>
        <taxon>Streptophyta</taxon>
        <taxon>Embryophyta</taxon>
        <taxon>Tracheophyta</taxon>
        <taxon>Spermatophyta</taxon>
        <taxon>Magnoliopsida</taxon>
        <taxon>Liliopsida</taxon>
        <taxon>Poales</taxon>
        <taxon>Bromeliaceae</taxon>
        <taxon>Bromelioideae</taxon>
        <taxon>Ananas</taxon>
    </lineage>
</organism>
<feature type="compositionally biased region" description="Basic and acidic residues" evidence="11">
    <location>
        <begin position="63"/>
        <end position="73"/>
    </location>
</feature>
<comment type="similarity">
    <text evidence="3">Belongs to the GrpE family.</text>
</comment>
<keyword evidence="8 9" id="KW-0143">Chaperone</keyword>
<comment type="subcellular location">
    <subcellularLocation>
        <location evidence="1">Cytoplasm</location>
    </subcellularLocation>
    <subcellularLocation>
        <location evidence="9">Mitochondrion matrix</location>
    </subcellularLocation>
</comment>
<dbReference type="CDD" id="cd00446">
    <property type="entry name" value="GrpE"/>
    <property type="match status" value="1"/>
</dbReference>
<name>A0A6V7Q1N2_ANACO</name>
<dbReference type="Gene3D" id="2.30.22.10">
    <property type="entry name" value="Head domain of nucleotide exchange factor GrpE"/>
    <property type="match status" value="1"/>
</dbReference>
<dbReference type="Pfam" id="PF05911">
    <property type="entry name" value="FPP"/>
    <property type="match status" value="3"/>
</dbReference>
<dbReference type="AlphaFoldDB" id="A0A6V7Q1N2"/>
<dbReference type="InterPro" id="IPR000740">
    <property type="entry name" value="GrpE"/>
</dbReference>
<keyword evidence="7 10" id="KW-0175">Coiled coil</keyword>
<accession>A0A6V7Q1N2</accession>
<dbReference type="PRINTS" id="PR00773">
    <property type="entry name" value="GRPEPROTEIN"/>
</dbReference>
<dbReference type="HAMAP" id="MF_01151">
    <property type="entry name" value="GrpE"/>
    <property type="match status" value="1"/>
</dbReference>
<evidence type="ECO:0000256" key="7">
    <source>
        <dbReference type="ARBA" id="ARBA00023054"/>
    </source>
</evidence>
<dbReference type="GO" id="GO:0006457">
    <property type="term" value="P:protein folding"/>
    <property type="evidence" value="ECO:0007669"/>
    <property type="project" value="InterPro"/>
</dbReference>
<comment type="similarity">
    <text evidence="2">Belongs to the FPP family.</text>
</comment>
<evidence type="ECO:0000256" key="11">
    <source>
        <dbReference type="SAM" id="MobiDB-lite"/>
    </source>
</evidence>
<evidence type="ECO:0000256" key="8">
    <source>
        <dbReference type="ARBA" id="ARBA00023186"/>
    </source>
</evidence>